<accession>A0A0E9R106</accession>
<name>A0A0E9R106_ANGAN</name>
<protein>
    <submittedName>
        <fullName evidence="1">Uncharacterized protein</fullName>
    </submittedName>
</protein>
<organism evidence="1">
    <name type="scientific">Anguilla anguilla</name>
    <name type="common">European freshwater eel</name>
    <name type="synonym">Muraena anguilla</name>
    <dbReference type="NCBI Taxonomy" id="7936"/>
    <lineage>
        <taxon>Eukaryota</taxon>
        <taxon>Metazoa</taxon>
        <taxon>Chordata</taxon>
        <taxon>Craniata</taxon>
        <taxon>Vertebrata</taxon>
        <taxon>Euteleostomi</taxon>
        <taxon>Actinopterygii</taxon>
        <taxon>Neopterygii</taxon>
        <taxon>Teleostei</taxon>
        <taxon>Anguilliformes</taxon>
        <taxon>Anguillidae</taxon>
        <taxon>Anguilla</taxon>
    </lineage>
</organism>
<sequence length="47" mass="5504">MNVDVENHRRQGVCSHLIAGIFKIREFLNALKNCIHHKMHCDDFTVL</sequence>
<reference evidence="1" key="2">
    <citation type="journal article" date="2015" name="Fish Shellfish Immunol.">
        <title>Early steps in the European eel (Anguilla anguilla)-Vibrio vulnificus interaction in the gills: Role of the RtxA13 toxin.</title>
        <authorList>
            <person name="Callol A."/>
            <person name="Pajuelo D."/>
            <person name="Ebbesson L."/>
            <person name="Teles M."/>
            <person name="MacKenzie S."/>
            <person name="Amaro C."/>
        </authorList>
    </citation>
    <scope>NUCLEOTIDE SEQUENCE</scope>
</reference>
<proteinExistence type="predicted"/>
<dbReference type="EMBL" id="GBXM01085726">
    <property type="protein sequence ID" value="JAH22851.1"/>
    <property type="molecule type" value="Transcribed_RNA"/>
</dbReference>
<dbReference type="AlphaFoldDB" id="A0A0E9R106"/>
<evidence type="ECO:0000313" key="1">
    <source>
        <dbReference type="EMBL" id="JAH22851.1"/>
    </source>
</evidence>
<reference evidence="1" key="1">
    <citation type="submission" date="2014-11" db="EMBL/GenBank/DDBJ databases">
        <authorList>
            <person name="Amaro Gonzalez C."/>
        </authorList>
    </citation>
    <scope>NUCLEOTIDE SEQUENCE</scope>
</reference>